<evidence type="ECO:0000256" key="10">
    <source>
        <dbReference type="ARBA" id="ARBA00023242"/>
    </source>
</evidence>
<reference evidence="13 14" key="1">
    <citation type="submission" date="2016-02" db="EMBL/GenBank/DDBJ databases">
        <title>Complete genome sequence and transcriptome regulation of the pentose utilising yeast Sugiyamaella lignohabitans.</title>
        <authorList>
            <person name="Bellasio M."/>
            <person name="Peymann A."/>
            <person name="Valli M."/>
            <person name="Sipitzky M."/>
            <person name="Graf A."/>
            <person name="Sauer M."/>
            <person name="Marx H."/>
            <person name="Mattanovich D."/>
        </authorList>
    </citation>
    <scope>NUCLEOTIDE SEQUENCE [LARGE SCALE GENOMIC DNA]</scope>
    <source>
        <strain evidence="13 14">CBS 10342</strain>
    </source>
</reference>
<evidence type="ECO:0000256" key="9">
    <source>
        <dbReference type="ARBA" id="ARBA00023132"/>
    </source>
</evidence>
<dbReference type="GO" id="GO:0051028">
    <property type="term" value="P:mRNA transport"/>
    <property type="evidence" value="ECO:0007669"/>
    <property type="project" value="UniProtKB-KW"/>
</dbReference>
<evidence type="ECO:0000256" key="7">
    <source>
        <dbReference type="ARBA" id="ARBA00022927"/>
    </source>
</evidence>
<evidence type="ECO:0000256" key="8">
    <source>
        <dbReference type="ARBA" id="ARBA00023010"/>
    </source>
</evidence>
<dbReference type="KEGG" id="slb:AWJ20_1464"/>
<dbReference type="OrthoDB" id="5566198at2759"/>
<dbReference type="SUPFAM" id="SSF50978">
    <property type="entry name" value="WD40 repeat-like"/>
    <property type="match status" value="1"/>
</dbReference>
<keyword evidence="14" id="KW-1185">Reference proteome</keyword>
<dbReference type="InterPro" id="IPR001680">
    <property type="entry name" value="WD40_rpt"/>
</dbReference>
<dbReference type="GO" id="GO:0035859">
    <property type="term" value="C:Seh1-associated complex"/>
    <property type="evidence" value="ECO:0007669"/>
    <property type="project" value="TreeGrafter"/>
</dbReference>
<dbReference type="InterPro" id="IPR015943">
    <property type="entry name" value="WD40/YVTN_repeat-like_dom_sf"/>
</dbReference>
<comment type="similarity">
    <text evidence="2">Belongs to the WD repeat SEC13 family.</text>
</comment>
<evidence type="ECO:0000256" key="12">
    <source>
        <dbReference type="SAM" id="MobiDB-lite"/>
    </source>
</evidence>
<dbReference type="GO" id="GO:1904263">
    <property type="term" value="P:positive regulation of TORC1 signaling"/>
    <property type="evidence" value="ECO:0007669"/>
    <property type="project" value="TreeGrafter"/>
</dbReference>
<keyword evidence="8" id="KW-0811">Translocation</keyword>
<comment type="subcellular location">
    <subcellularLocation>
        <location evidence="11">Endomembrane system</location>
        <topology evidence="11">Peripheral membrane protein</topology>
        <orientation evidence="11">Cytoplasmic side</orientation>
    </subcellularLocation>
    <subcellularLocation>
        <location evidence="1">Nucleus</location>
        <location evidence="1">Nuclear pore complex</location>
    </subcellularLocation>
</comment>
<evidence type="ECO:0000256" key="5">
    <source>
        <dbReference type="ARBA" id="ARBA00022737"/>
    </source>
</evidence>
<dbReference type="GO" id="GO:0031080">
    <property type="term" value="C:nuclear pore outer ring"/>
    <property type="evidence" value="ECO:0007669"/>
    <property type="project" value="TreeGrafter"/>
</dbReference>
<protein>
    <submittedName>
        <fullName evidence="13">Seh1p</fullName>
    </submittedName>
</protein>
<dbReference type="Pfam" id="PF00400">
    <property type="entry name" value="WD40"/>
    <property type="match status" value="1"/>
</dbReference>
<name>A0A167DQV2_9ASCO</name>
<evidence type="ECO:0000256" key="1">
    <source>
        <dbReference type="ARBA" id="ARBA00004567"/>
    </source>
</evidence>
<sequence>MAFWTTSVEVNMLTNPVARQLQSSFALSWCPSMFFKEYIVACVLEDAFIYQRDHLGKYVRVAQLTEHKGLIRDVAWAPSMGRGYQLIATASKDGYVRIFKITSDTNGADTLSLTASALDDDNDDDDESSPPRAPANLKVELLSQFDDHHGEVWRVSWNLTGKCFNEAGCASGGWGSAPDPVAPASQEIAGTVGARLERSERSRGVWGAAPATGGMPVRGRD</sequence>
<dbReference type="GO" id="GO:0034198">
    <property type="term" value="P:cellular response to amino acid starvation"/>
    <property type="evidence" value="ECO:0007669"/>
    <property type="project" value="TreeGrafter"/>
</dbReference>
<dbReference type="InterPro" id="IPR036322">
    <property type="entry name" value="WD40_repeat_dom_sf"/>
</dbReference>
<evidence type="ECO:0000256" key="3">
    <source>
        <dbReference type="ARBA" id="ARBA00022448"/>
    </source>
</evidence>
<organism evidence="13 14">
    <name type="scientific">Sugiyamaella lignohabitans</name>
    <dbReference type="NCBI Taxonomy" id="796027"/>
    <lineage>
        <taxon>Eukaryota</taxon>
        <taxon>Fungi</taxon>
        <taxon>Dikarya</taxon>
        <taxon>Ascomycota</taxon>
        <taxon>Saccharomycotina</taxon>
        <taxon>Dipodascomycetes</taxon>
        <taxon>Dipodascales</taxon>
        <taxon>Trichomonascaceae</taxon>
        <taxon>Sugiyamaella</taxon>
    </lineage>
</organism>
<keyword evidence="3" id="KW-0813">Transport</keyword>
<keyword evidence="6" id="KW-0509">mRNA transport</keyword>
<dbReference type="EMBL" id="CP014501">
    <property type="protein sequence ID" value="ANB13182.1"/>
    <property type="molecule type" value="Genomic_DNA"/>
</dbReference>
<dbReference type="InterPro" id="IPR037363">
    <property type="entry name" value="Sec13/Seh1_fam"/>
</dbReference>
<keyword evidence="10" id="KW-0539">Nucleus</keyword>
<dbReference type="PANTHER" id="PTHR11024:SF3">
    <property type="entry name" value="NUCLEOPORIN SEH1"/>
    <property type="match status" value="1"/>
</dbReference>
<gene>
    <name evidence="13" type="primary">SEH1</name>
    <name evidence="13" type="ORF">AWJ20_1464</name>
</gene>
<evidence type="ECO:0000256" key="2">
    <source>
        <dbReference type="ARBA" id="ARBA00010102"/>
    </source>
</evidence>
<dbReference type="RefSeq" id="XP_018735659.1">
    <property type="nucleotide sequence ID" value="XM_018878346.1"/>
</dbReference>
<feature type="region of interest" description="Disordered" evidence="12">
    <location>
        <begin position="200"/>
        <end position="221"/>
    </location>
</feature>
<evidence type="ECO:0000313" key="14">
    <source>
        <dbReference type="Proteomes" id="UP000189580"/>
    </source>
</evidence>
<evidence type="ECO:0000256" key="11">
    <source>
        <dbReference type="ARBA" id="ARBA00029433"/>
    </source>
</evidence>
<dbReference type="Proteomes" id="UP000189580">
    <property type="component" value="Chromosome a"/>
</dbReference>
<accession>A0A167DQV2</accession>
<keyword evidence="4" id="KW-0853">WD repeat</keyword>
<keyword evidence="9" id="KW-0906">Nuclear pore complex</keyword>
<evidence type="ECO:0000256" key="6">
    <source>
        <dbReference type="ARBA" id="ARBA00022816"/>
    </source>
</evidence>
<dbReference type="GO" id="GO:0015031">
    <property type="term" value="P:protein transport"/>
    <property type="evidence" value="ECO:0007669"/>
    <property type="project" value="UniProtKB-KW"/>
</dbReference>
<keyword evidence="7" id="KW-0653">Protein transport</keyword>
<dbReference type="GeneID" id="30033269"/>
<dbReference type="SMART" id="SM00320">
    <property type="entry name" value="WD40"/>
    <property type="match status" value="1"/>
</dbReference>
<dbReference type="GO" id="GO:0005198">
    <property type="term" value="F:structural molecule activity"/>
    <property type="evidence" value="ECO:0007669"/>
    <property type="project" value="InterPro"/>
</dbReference>
<proteinExistence type="inferred from homology"/>
<dbReference type="Gene3D" id="2.130.10.10">
    <property type="entry name" value="YVTN repeat-like/Quinoprotein amine dehydrogenase"/>
    <property type="match status" value="1"/>
</dbReference>
<evidence type="ECO:0000256" key="4">
    <source>
        <dbReference type="ARBA" id="ARBA00022574"/>
    </source>
</evidence>
<keyword evidence="5" id="KW-0677">Repeat</keyword>
<evidence type="ECO:0000313" key="13">
    <source>
        <dbReference type="EMBL" id="ANB13182.1"/>
    </source>
</evidence>
<dbReference type="AlphaFoldDB" id="A0A167DQV2"/>
<dbReference type="PANTHER" id="PTHR11024">
    <property type="entry name" value="NUCLEAR PORE COMPLEX PROTEIN SEC13 / SEH1 FAMILY MEMBER"/>
    <property type="match status" value="1"/>
</dbReference>